<keyword evidence="4" id="KW-1185">Reference proteome</keyword>
<dbReference type="EMBL" id="JH594606">
    <property type="protein sequence ID" value="EHQ02188.1"/>
    <property type="molecule type" value="Genomic_DNA"/>
</dbReference>
<dbReference type="eggNOG" id="COG2027">
    <property type="taxonomic scope" value="Bacteria"/>
</dbReference>
<dbReference type="RefSeq" id="WP_006988500.1">
    <property type="nucleotide sequence ID" value="NZ_JH594606.1"/>
</dbReference>
<dbReference type="AlphaFoldDB" id="H2BY96"/>
<evidence type="ECO:0000313" key="4">
    <source>
        <dbReference type="Proteomes" id="UP000003844"/>
    </source>
</evidence>
<accession>H2BY96</accession>
<dbReference type="GO" id="GO:0000270">
    <property type="term" value="P:peptidoglycan metabolic process"/>
    <property type="evidence" value="ECO:0007669"/>
    <property type="project" value="TreeGrafter"/>
</dbReference>
<keyword evidence="3" id="KW-0121">Carboxypeptidase</keyword>
<name>H2BY96_GILLR</name>
<dbReference type="Gene3D" id="3.40.710.10">
    <property type="entry name" value="DD-peptidase/beta-lactamase superfamily"/>
    <property type="match status" value="2"/>
</dbReference>
<organism evidence="3 4">
    <name type="scientific">Gillisia limnaea (strain DSM 15749 / LMG 21470 / R-8282)</name>
    <dbReference type="NCBI Taxonomy" id="865937"/>
    <lineage>
        <taxon>Bacteria</taxon>
        <taxon>Pseudomonadati</taxon>
        <taxon>Bacteroidota</taxon>
        <taxon>Flavobacteriia</taxon>
        <taxon>Flavobacteriales</taxon>
        <taxon>Flavobacteriaceae</taxon>
        <taxon>Gillisia</taxon>
    </lineage>
</organism>
<evidence type="ECO:0000256" key="1">
    <source>
        <dbReference type="ARBA" id="ARBA00006096"/>
    </source>
</evidence>
<evidence type="ECO:0000313" key="3">
    <source>
        <dbReference type="EMBL" id="EHQ02188.1"/>
    </source>
</evidence>
<dbReference type="PROSITE" id="PS51257">
    <property type="entry name" value="PROKAR_LIPOPROTEIN"/>
    <property type="match status" value="1"/>
</dbReference>
<dbReference type="OrthoDB" id="9802627at2"/>
<dbReference type="PRINTS" id="PR00922">
    <property type="entry name" value="DADACBPTASE3"/>
</dbReference>
<dbReference type="HOGENOM" id="CLU_017692_1_2_10"/>
<dbReference type="GO" id="GO:0004185">
    <property type="term" value="F:serine-type carboxypeptidase activity"/>
    <property type="evidence" value="ECO:0007669"/>
    <property type="project" value="InterPro"/>
</dbReference>
<dbReference type="PANTHER" id="PTHR30023">
    <property type="entry name" value="D-ALANYL-D-ALANINE CARBOXYPEPTIDASE"/>
    <property type="match status" value="1"/>
</dbReference>
<evidence type="ECO:0000256" key="2">
    <source>
        <dbReference type="ARBA" id="ARBA00022801"/>
    </source>
</evidence>
<dbReference type="STRING" id="865937.Gilli_1541"/>
<dbReference type="PANTHER" id="PTHR30023:SF0">
    <property type="entry name" value="PENICILLIN-SENSITIVE CARBOXYPEPTIDASE A"/>
    <property type="match status" value="1"/>
</dbReference>
<reference evidence="4" key="1">
    <citation type="journal article" date="2012" name="Stand. Genomic Sci.">
        <title>Genome sequence of the Antarctic rhodopsins-containing flavobacterium Gillisia limnaea type strain (R-8282(T)).</title>
        <authorList>
            <person name="Riedel T."/>
            <person name="Held B."/>
            <person name="Nolan M."/>
            <person name="Lucas S."/>
            <person name="Lapidus A."/>
            <person name="Tice H."/>
            <person name="Del Rio T.G."/>
            <person name="Cheng J.F."/>
            <person name="Han C."/>
            <person name="Tapia R."/>
            <person name="Goodwin L.A."/>
            <person name="Pitluck S."/>
            <person name="Liolios K."/>
            <person name="Mavromatis K."/>
            <person name="Pagani I."/>
            <person name="Ivanova N."/>
            <person name="Mikhailova N."/>
            <person name="Pati A."/>
            <person name="Chen A."/>
            <person name="Palaniappan K."/>
            <person name="Land M."/>
            <person name="Rohde M."/>
            <person name="Tindall B.J."/>
            <person name="Detter J.C."/>
            <person name="Goker M."/>
            <person name="Bristow J."/>
            <person name="Eisen J.A."/>
            <person name="Markowitz V."/>
            <person name="Hugenholtz P."/>
            <person name="Kyrpides N.C."/>
            <person name="Klenk H.P."/>
            <person name="Woyke T."/>
        </authorList>
    </citation>
    <scope>NUCLEOTIDE SEQUENCE [LARGE SCALE GENOMIC DNA]</scope>
    <source>
        <strain evidence="4">DSM 15749 / LMG 21470 / R-8282</strain>
    </source>
</reference>
<dbReference type="Pfam" id="PF02113">
    <property type="entry name" value="Peptidase_S13"/>
    <property type="match status" value="1"/>
</dbReference>
<dbReference type="SUPFAM" id="SSF56601">
    <property type="entry name" value="beta-lactamase/transpeptidase-like"/>
    <property type="match status" value="1"/>
</dbReference>
<proteinExistence type="inferred from homology"/>
<dbReference type="Proteomes" id="UP000003844">
    <property type="component" value="Unassembled WGS sequence"/>
</dbReference>
<keyword evidence="2" id="KW-0378">Hydrolase</keyword>
<gene>
    <name evidence="3" type="ORF">Gilli_1541</name>
</gene>
<dbReference type="InterPro" id="IPR000667">
    <property type="entry name" value="Peptidase_S13"/>
</dbReference>
<comment type="similarity">
    <text evidence="1">Belongs to the peptidase S13 family.</text>
</comment>
<dbReference type="GO" id="GO:0006508">
    <property type="term" value="P:proteolysis"/>
    <property type="evidence" value="ECO:0007669"/>
    <property type="project" value="InterPro"/>
</dbReference>
<protein>
    <submittedName>
        <fullName evidence="3">Peptidase S13 D-Ala-D-Ala carboxypeptidase C</fullName>
    </submittedName>
</protein>
<sequence length="432" mass="49440">MKHLIPILFSCLFLISCSSAKKLNRQLSQQFNAEVFEKSFTGFMVYDPGKKKVLFELNSQKYFTPASNIKLLTFYAGLKVLEDSLPALKYAVKNDSLVFWGTGDPSMLYSDLPQSKAVSFLKNRKEILQYLPPVFTEEHFGPGWAWDDYNSYYSVERSAFPIYGNYAVFEFFPGKPFPVSSPAIFKRNLIPHQENSERIRRTLEKNTFLYKPFTEEKRFTQKVPFKYSDELFAELLGDTLQKPVEILKIKPKDLSETKTIYSIASDSLYKQMLQQSDNFLAEQTLLMVAGKISDSLKTDIAISHILDQHLQDLPDKPNWVDGSGLSRYNLITPRSMVFLLQKIAEIMPSQRLFSLLPAGGRSGTIKNSYLAREPYIFAKTGTLRNNHALSGFLRTKSGKVLIFSFMNANYPDSSAEIKKQMELILNGIHEIY</sequence>
<keyword evidence="3" id="KW-0645">Protease</keyword>
<dbReference type="InterPro" id="IPR012338">
    <property type="entry name" value="Beta-lactam/transpept-like"/>
</dbReference>